<comment type="caution">
    <text evidence="1">The sequence shown here is derived from an EMBL/GenBank/DDBJ whole genome shotgun (WGS) entry which is preliminary data.</text>
</comment>
<organism evidence="1 2">
    <name type="scientific">Pistacia integerrima</name>
    <dbReference type="NCBI Taxonomy" id="434235"/>
    <lineage>
        <taxon>Eukaryota</taxon>
        <taxon>Viridiplantae</taxon>
        <taxon>Streptophyta</taxon>
        <taxon>Embryophyta</taxon>
        <taxon>Tracheophyta</taxon>
        <taxon>Spermatophyta</taxon>
        <taxon>Magnoliopsida</taxon>
        <taxon>eudicotyledons</taxon>
        <taxon>Gunneridae</taxon>
        <taxon>Pentapetalae</taxon>
        <taxon>rosids</taxon>
        <taxon>malvids</taxon>
        <taxon>Sapindales</taxon>
        <taxon>Anacardiaceae</taxon>
        <taxon>Pistacia</taxon>
    </lineage>
</organism>
<dbReference type="Proteomes" id="UP001163603">
    <property type="component" value="Chromosome 4"/>
</dbReference>
<gene>
    <name evidence="1" type="ORF">Pint_19436</name>
</gene>
<evidence type="ECO:0000313" key="1">
    <source>
        <dbReference type="EMBL" id="KAJ0043701.1"/>
    </source>
</evidence>
<dbReference type="EMBL" id="CM047739">
    <property type="protein sequence ID" value="KAJ0043701.1"/>
    <property type="molecule type" value="Genomic_DNA"/>
</dbReference>
<evidence type="ECO:0000313" key="2">
    <source>
        <dbReference type="Proteomes" id="UP001163603"/>
    </source>
</evidence>
<accession>A0ACC0YZ43</accession>
<keyword evidence="2" id="KW-1185">Reference proteome</keyword>
<name>A0ACC0YZ43_9ROSI</name>
<reference evidence="2" key="1">
    <citation type="journal article" date="2023" name="G3 (Bethesda)">
        <title>Genome assembly and association tests identify interacting loci associated with vigor, precocity, and sex in interspecific pistachio rootstocks.</title>
        <authorList>
            <person name="Palmer W."/>
            <person name="Jacygrad E."/>
            <person name="Sagayaradj S."/>
            <person name="Cavanaugh K."/>
            <person name="Han R."/>
            <person name="Bertier L."/>
            <person name="Beede B."/>
            <person name="Kafkas S."/>
            <person name="Golino D."/>
            <person name="Preece J."/>
            <person name="Michelmore R."/>
        </authorList>
    </citation>
    <scope>NUCLEOTIDE SEQUENCE [LARGE SCALE GENOMIC DNA]</scope>
</reference>
<protein>
    <submittedName>
        <fullName evidence="1">Uncharacterized protein</fullName>
    </submittedName>
</protein>
<sequence>MAYAVTALMKIYAFELAAGRKVDMLPECQSLIEELSASHSTDLQQRAYELQAVIGLDVHAVEIIMPSDASCEDIEVGYSY</sequence>
<proteinExistence type="predicted"/>